<evidence type="ECO:0000313" key="1">
    <source>
        <dbReference type="EMBL" id="CCE62503.1"/>
    </source>
</evidence>
<accession>G8BQJ1</accession>
<dbReference type="GeneID" id="11533806"/>
<sequence length="174" mass="19329">MVTLSTGRIDTKAHTHTHTHLYIYTYMYVKIDMSAYICALVGTIKVKLLSSCEEAWCEYPIRSISRSGHMSARGKQALSDPTSTSDGAILRRACSHGGFESVSAQRHSSKQHFMGLLQRRHVYMHASPMALACPYPPPHAAPRCHCRCPLPSLLRCGYPPLTNNEGPHPLAGRR</sequence>
<dbReference type="AlphaFoldDB" id="G8BQJ1"/>
<dbReference type="HOGENOM" id="CLU_1541138_0_0_1"/>
<evidence type="ECO:0000313" key="2">
    <source>
        <dbReference type="Proteomes" id="UP000005666"/>
    </source>
</evidence>
<organism evidence="1 2">
    <name type="scientific">Tetrapisispora phaffii (strain ATCC 24235 / CBS 4417 / NBRC 1672 / NRRL Y-8282 / UCD 70-5)</name>
    <name type="common">Yeast</name>
    <name type="synonym">Fabospora phaffii</name>
    <dbReference type="NCBI Taxonomy" id="1071381"/>
    <lineage>
        <taxon>Eukaryota</taxon>
        <taxon>Fungi</taxon>
        <taxon>Dikarya</taxon>
        <taxon>Ascomycota</taxon>
        <taxon>Saccharomycotina</taxon>
        <taxon>Saccharomycetes</taxon>
        <taxon>Saccharomycetales</taxon>
        <taxon>Saccharomycetaceae</taxon>
        <taxon>Tetrapisispora</taxon>
    </lineage>
</organism>
<proteinExistence type="predicted"/>
<dbReference type="RefSeq" id="XP_003684937.1">
    <property type="nucleotide sequence ID" value="XM_003684889.1"/>
</dbReference>
<dbReference type="Proteomes" id="UP000005666">
    <property type="component" value="Chromosome 3"/>
</dbReference>
<dbReference type="EMBL" id="HE612858">
    <property type="protein sequence ID" value="CCE62503.1"/>
    <property type="molecule type" value="Genomic_DNA"/>
</dbReference>
<reference evidence="1 2" key="1">
    <citation type="journal article" date="2011" name="Proc. Natl. Acad. Sci. U.S.A.">
        <title>Evolutionary erosion of yeast sex chromosomes by mating-type switching accidents.</title>
        <authorList>
            <person name="Gordon J.L."/>
            <person name="Armisen D."/>
            <person name="Proux-Wera E."/>
            <person name="Oheigeartaigh S.S."/>
            <person name="Byrne K.P."/>
            <person name="Wolfe K.H."/>
        </authorList>
    </citation>
    <scope>NUCLEOTIDE SEQUENCE [LARGE SCALE GENOMIC DNA]</scope>
    <source>
        <strain evidence="2">ATCC 24235 / CBS 4417 / NBRC 1672 / NRRL Y-8282 / UCD 70-5</strain>
    </source>
</reference>
<dbReference type="KEGG" id="tpf:TPHA_0C03510"/>
<gene>
    <name evidence="1" type="primary">TPHA0C03510</name>
    <name evidence="1" type="ordered locus">TPHA_0C03510</name>
</gene>
<name>G8BQJ1_TETPH</name>
<keyword evidence="2" id="KW-1185">Reference proteome</keyword>
<protein>
    <submittedName>
        <fullName evidence="1">Uncharacterized protein</fullName>
    </submittedName>
</protein>